<gene>
    <name evidence="2" type="ORF">KFZ73_18015</name>
    <name evidence="3" type="ORF">NCTC10741_00525</name>
</gene>
<keyword evidence="1" id="KW-0472">Membrane</keyword>
<organism evidence="3 4">
    <name type="scientific">Tsukamurella paurometabola</name>
    <name type="common">Corynebacterium paurometabolum</name>
    <dbReference type="NCBI Taxonomy" id="2061"/>
    <lineage>
        <taxon>Bacteria</taxon>
        <taxon>Bacillati</taxon>
        <taxon>Actinomycetota</taxon>
        <taxon>Actinomycetes</taxon>
        <taxon>Mycobacteriales</taxon>
        <taxon>Tsukamurellaceae</taxon>
        <taxon>Tsukamurella</taxon>
    </lineage>
</organism>
<reference evidence="2 5" key="2">
    <citation type="submission" date="2021-04" db="EMBL/GenBank/DDBJ databases">
        <title>Whole genome sequence analysis of a thiophenic sulfur metabolizing bacteria.</title>
        <authorList>
            <person name="Akhtar N."/>
            <person name="Akram J."/>
            <person name="Aslam A."/>
        </authorList>
    </citation>
    <scope>NUCLEOTIDE SEQUENCE [LARGE SCALE GENOMIC DNA]</scope>
    <source>
        <strain evidence="2 5">3OW</strain>
    </source>
</reference>
<keyword evidence="1" id="KW-1133">Transmembrane helix</keyword>
<sequence>MNDTRATQARVPRHPVEAATPLVLHPRGGVVIVTLLVLTASVMMAPLVMHLVGVPIG</sequence>
<proteinExistence type="predicted"/>
<dbReference type="EMBL" id="LR131273">
    <property type="protein sequence ID" value="VDR37422.1"/>
    <property type="molecule type" value="Genomic_DNA"/>
</dbReference>
<dbReference type="EMBL" id="JAGXOE010000051">
    <property type="protein sequence ID" value="MBS4103125.1"/>
    <property type="molecule type" value="Genomic_DNA"/>
</dbReference>
<name>A0A3P8LCT8_TSUPA</name>
<feature type="transmembrane region" description="Helical" evidence="1">
    <location>
        <begin position="30"/>
        <end position="52"/>
    </location>
</feature>
<dbReference type="AlphaFoldDB" id="A0A3P8LCT8"/>
<protein>
    <submittedName>
        <fullName evidence="3">Uncharacterized protein</fullName>
    </submittedName>
</protein>
<evidence type="ECO:0000313" key="5">
    <source>
        <dbReference type="Proteomes" id="UP000676853"/>
    </source>
</evidence>
<accession>A0A3P8LCT8</accession>
<evidence type="ECO:0000313" key="3">
    <source>
        <dbReference type="EMBL" id="VDR37422.1"/>
    </source>
</evidence>
<evidence type="ECO:0000256" key="1">
    <source>
        <dbReference type="SAM" id="Phobius"/>
    </source>
</evidence>
<dbReference type="Proteomes" id="UP000271626">
    <property type="component" value="Chromosome"/>
</dbReference>
<dbReference type="RefSeq" id="WP_164711491.1">
    <property type="nucleotide sequence ID" value="NZ_CP085954.1"/>
</dbReference>
<evidence type="ECO:0000313" key="2">
    <source>
        <dbReference type="EMBL" id="MBS4103125.1"/>
    </source>
</evidence>
<dbReference type="Proteomes" id="UP000676853">
    <property type="component" value="Unassembled WGS sequence"/>
</dbReference>
<reference evidence="3 4" key="1">
    <citation type="submission" date="2018-12" db="EMBL/GenBank/DDBJ databases">
        <authorList>
            <consortium name="Pathogen Informatics"/>
        </authorList>
    </citation>
    <scope>NUCLEOTIDE SEQUENCE [LARGE SCALE GENOMIC DNA]</scope>
    <source>
        <strain evidence="3 4">NCTC10741</strain>
    </source>
</reference>
<keyword evidence="1" id="KW-0812">Transmembrane</keyword>
<evidence type="ECO:0000313" key="4">
    <source>
        <dbReference type="Proteomes" id="UP000271626"/>
    </source>
</evidence>
<keyword evidence="5" id="KW-1185">Reference proteome</keyword>